<feature type="domain" description="Glycosyltransferase 2-like" evidence="1">
    <location>
        <begin position="5"/>
        <end position="161"/>
    </location>
</feature>
<dbReference type="PANTHER" id="PTHR22916">
    <property type="entry name" value="GLYCOSYLTRANSFERASE"/>
    <property type="match status" value="1"/>
</dbReference>
<reference evidence="2" key="1">
    <citation type="submission" date="2020-12" db="EMBL/GenBank/DDBJ databases">
        <title>Taurinivorans muris gen. nov., sp. nov., fundamental and realized metabolic niche of a ubiquitous sulfidogenic bacterium in the murine intestine.</title>
        <authorList>
            <person name="Ye H."/>
            <person name="Hanson B.T."/>
            <person name="Loy A."/>
        </authorList>
    </citation>
    <scope>NUCLEOTIDE SEQUENCE</scope>
    <source>
        <strain evidence="2">LT0009</strain>
    </source>
</reference>
<name>A0ABY5Y283_9BACT</name>
<protein>
    <submittedName>
        <fullName evidence="2">Glycosyltransferase</fullName>
    </submittedName>
</protein>
<dbReference type="SUPFAM" id="SSF53448">
    <property type="entry name" value="Nucleotide-diphospho-sugar transferases"/>
    <property type="match status" value="1"/>
</dbReference>
<evidence type="ECO:0000313" key="3">
    <source>
        <dbReference type="Proteomes" id="UP001058120"/>
    </source>
</evidence>
<dbReference type="Gene3D" id="3.90.550.10">
    <property type="entry name" value="Spore Coat Polysaccharide Biosynthesis Protein SpsA, Chain A"/>
    <property type="match status" value="1"/>
</dbReference>
<dbReference type="InterPro" id="IPR029044">
    <property type="entry name" value="Nucleotide-diphossugar_trans"/>
</dbReference>
<sequence>MPLVSVIMPCYNTEEMYFKNAVSSILAQTMTDFELIIIDDASLPYIQEIANSFLHDKRIVYHRFSQNKQAPAARNFGISLAKGKYIAFLDSDDSAHPERLQKQVDFLENNPQVGVLASKVAINNSTSIPFSFKYLETHNAIRNQLIFKNNILCQSSIMLRKNLLTDNNIFYATDLAPIEDYALWLSLLNHTKFHILNEELTTYNFYAENLSNRNVHKNIIKNFALQFDTINALLGNKLAYKDKWLKICQNQLLSKDDFNNINQNLREVSSFLEKETIFPRDGMYIFKNCYKFLYKNTLNLSGQLFLFFLPINKTLRIPFYWKISSLITRGLF</sequence>
<dbReference type="Proteomes" id="UP001058120">
    <property type="component" value="Chromosome"/>
</dbReference>
<organism evidence="2 3">
    <name type="scientific">Taurinivorans muris</name>
    <dbReference type="NCBI Taxonomy" id="2787751"/>
    <lineage>
        <taxon>Bacteria</taxon>
        <taxon>Pseudomonadati</taxon>
        <taxon>Thermodesulfobacteriota</taxon>
        <taxon>Desulfovibrionia</taxon>
        <taxon>Desulfovibrionales</taxon>
        <taxon>Desulfovibrionaceae</taxon>
        <taxon>Taurinivorans</taxon>
    </lineage>
</organism>
<accession>A0ABY5Y283</accession>
<proteinExistence type="predicted"/>
<dbReference type="Pfam" id="PF00535">
    <property type="entry name" value="Glycos_transf_2"/>
    <property type="match status" value="1"/>
</dbReference>
<evidence type="ECO:0000313" key="2">
    <source>
        <dbReference type="EMBL" id="UWX06304.1"/>
    </source>
</evidence>
<dbReference type="InterPro" id="IPR001173">
    <property type="entry name" value="Glyco_trans_2-like"/>
</dbReference>
<keyword evidence="3" id="KW-1185">Reference proteome</keyword>
<gene>
    <name evidence="2" type="ORF">JBF11_03045</name>
</gene>
<dbReference type="EMBL" id="CP065938">
    <property type="protein sequence ID" value="UWX06304.1"/>
    <property type="molecule type" value="Genomic_DNA"/>
</dbReference>
<dbReference type="RefSeq" id="WP_334315907.1">
    <property type="nucleotide sequence ID" value="NZ_CP065938.1"/>
</dbReference>
<dbReference type="PANTHER" id="PTHR22916:SF3">
    <property type="entry name" value="UDP-GLCNAC:BETAGAL BETA-1,3-N-ACETYLGLUCOSAMINYLTRANSFERASE-LIKE PROTEIN 1"/>
    <property type="match status" value="1"/>
</dbReference>
<evidence type="ECO:0000259" key="1">
    <source>
        <dbReference type="Pfam" id="PF00535"/>
    </source>
</evidence>